<sequence>MAEHPGHPTLESHNASHGETVDEIVPKFLRIGVQVGSRHPSKKGQGPEIKDQGQRSTFLETKQCE</sequence>
<evidence type="ECO:0000313" key="3">
    <source>
        <dbReference type="Proteomes" id="UP000314294"/>
    </source>
</evidence>
<comment type="caution">
    <text evidence="2">The sequence shown here is derived from an EMBL/GenBank/DDBJ whole genome shotgun (WGS) entry which is preliminary data.</text>
</comment>
<proteinExistence type="predicted"/>
<feature type="compositionally biased region" description="Polar residues" evidence="1">
    <location>
        <begin position="54"/>
        <end position="65"/>
    </location>
</feature>
<evidence type="ECO:0000256" key="1">
    <source>
        <dbReference type="SAM" id="MobiDB-lite"/>
    </source>
</evidence>
<feature type="region of interest" description="Disordered" evidence="1">
    <location>
        <begin position="1"/>
        <end position="65"/>
    </location>
</feature>
<dbReference type="EMBL" id="SRLO01017508">
    <property type="protein sequence ID" value="TNN23742.1"/>
    <property type="molecule type" value="Genomic_DNA"/>
</dbReference>
<keyword evidence="3" id="KW-1185">Reference proteome</keyword>
<evidence type="ECO:0000313" key="2">
    <source>
        <dbReference type="EMBL" id="TNN23742.1"/>
    </source>
</evidence>
<protein>
    <submittedName>
        <fullName evidence="2">Uncharacterized protein</fullName>
    </submittedName>
</protein>
<accession>A0A4Z2E5W6</accession>
<dbReference type="AlphaFoldDB" id="A0A4Z2E5W6"/>
<reference evidence="2 3" key="1">
    <citation type="submission" date="2019-03" db="EMBL/GenBank/DDBJ databases">
        <title>First draft genome of Liparis tanakae, snailfish: a comprehensive survey of snailfish specific genes.</title>
        <authorList>
            <person name="Kim W."/>
            <person name="Song I."/>
            <person name="Jeong J.-H."/>
            <person name="Kim D."/>
            <person name="Kim S."/>
            <person name="Ryu S."/>
            <person name="Song J.Y."/>
            <person name="Lee S.K."/>
        </authorList>
    </citation>
    <scope>NUCLEOTIDE SEQUENCE [LARGE SCALE GENOMIC DNA]</scope>
    <source>
        <tissue evidence="2">Muscle</tissue>
    </source>
</reference>
<dbReference type="Proteomes" id="UP000314294">
    <property type="component" value="Unassembled WGS sequence"/>
</dbReference>
<organism evidence="2 3">
    <name type="scientific">Liparis tanakae</name>
    <name type="common">Tanaka's snailfish</name>
    <dbReference type="NCBI Taxonomy" id="230148"/>
    <lineage>
        <taxon>Eukaryota</taxon>
        <taxon>Metazoa</taxon>
        <taxon>Chordata</taxon>
        <taxon>Craniata</taxon>
        <taxon>Vertebrata</taxon>
        <taxon>Euteleostomi</taxon>
        <taxon>Actinopterygii</taxon>
        <taxon>Neopterygii</taxon>
        <taxon>Teleostei</taxon>
        <taxon>Neoteleostei</taxon>
        <taxon>Acanthomorphata</taxon>
        <taxon>Eupercaria</taxon>
        <taxon>Perciformes</taxon>
        <taxon>Cottioidei</taxon>
        <taxon>Cottales</taxon>
        <taxon>Liparidae</taxon>
        <taxon>Liparis</taxon>
    </lineage>
</organism>
<name>A0A4Z2E5W6_9TELE</name>
<gene>
    <name evidence="2" type="ORF">EYF80_066136</name>
</gene>